<keyword evidence="2" id="KW-1185">Reference proteome</keyword>
<evidence type="ECO:0000313" key="2">
    <source>
        <dbReference type="Proteomes" id="UP000030185"/>
    </source>
</evidence>
<comment type="caution">
    <text evidence="1">The sequence shown here is derived from an EMBL/GenBank/DDBJ whole genome shotgun (WGS) entry which is preliminary data.</text>
</comment>
<dbReference type="AlphaFoldDB" id="A0A098LIV8"/>
<evidence type="ECO:0000313" key="1">
    <source>
        <dbReference type="EMBL" id="GAL86312.1"/>
    </source>
</evidence>
<dbReference type="Proteomes" id="UP000030185">
    <property type="component" value="Unassembled WGS sequence"/>
</dbReference>
<sequence length="71" mass="8443">MLKFSRNTETEARSNREIAIPMKTPKHIIHKSDEVSLSSTLRTFLKNLDIYWEIKNDHQKRSLTHKYNITS</sequence>
<gene>
    <name evidence="1" type="ORF">MYP_3541</name>
</gene>
<dbReference type="EMBL" id="BBLT01000007">
    <property type="protein sequence ID" value="GAL86312.1"/>
    <property type="molecule type" value="Genomic_DNA"/>
</dbReference>
<proteinExistence type="predicted"/>
<reference evidence="1 2" key="1">
    <citation type="submission" date="2014-09" db="EMBL/GenBank/DDBJ databases">
        <title>Sporocytophaga myxococcoides PG-01 genome sequencing.</title>
        <authorList>
            <person name="Liu L."/>
            <person name="Gao P.J."/>
            <person name="Chen G.J."/>
            <person name="Wang L.S."/>
        </authorList>
    </citation>
    <scope>NUCLEOTIDE SEQUENCE [LARGE SCALE GENOMIC DNA]</scope>
    <source>
        <strain evidence="1 2">PG-01</strain>
    </source>
</reference>
<name>A0A098LIV8_9BACT</name>
<protein>
    <submittedName>
        <fullName evidence="1">Uncharacterized protein</fullName>
    </submittedName>
</protein>
<organism evidence="1 2">
    <name type="scientific">Sporocytophaga myxococcoides</name>
    <dbReference type="NCBI Taxonomy" id="153721"/>
    <lineage>
        <taxon>Bacteria</taxon>
        <taxon>Pseudomonadati</taxon>
        <taxon>Bacteroidota</taxon>
        <taxon>Cytophagia</taxon>
        <taxon>Cytophagales</taxon>
        <taxon>Cytophagaceae</taxon>
        <taxon>Sporocytophaga</taxon>
    </lineage>
</organism>
<accession>A0A098LIV8</accession>